<dbReference type="FunFam" id="3.40.50.300:FF:001498">
    <property type="entry name" value="ATP-dependent DNA helicase"/>
    <property type="match status" value="1"/>
</dbReference>
<proteinExistence type="predicted"/>
<feature type="domain" description="AAA+ ATPase" evidence="1">
    <location>
        <begin position="25"/>
        <end position="168"/>
    </location>
</feature>
<dbReference type="Pfam" id="PF05970">
    <property type="entry name" value="PIF1"/>
    <property type="match status" value="1"/>
</dbReference>
<protein>
    <submittedName>
        <fullName evidence="2">AAA family ATPase</fullName>
    </submittedName>
</protein>
<dbReference type="AlphaFoldDB" id="A0AAW5UBV1"/>
<dbReference type="Gene3D" id="3.40.50.300">
    <property type="entry name" value="P-loop containing nucleotide triphosphate hydrolases"/>
    <property type="match status" value="1"/>
</dbReference>
<gene>
    <name evidence="2" type="ORF">ONT19_10380</name>
</gene>
<dbReference type="InterPro" id="IPR003593">
    <property type="entry name" value="AAA+_ATPase"/>
</dbReference>
<dbReference type="InterPro" id="IPR051055">
    <property type="entry name" value="PIF1_helicase"/>
</dbReference>
<dbReference type="CDD" id="cd18809">
    <property type="entry name" value="SF1_C_RecD"/>
    <property type="match status" value="1"/>
</dbReference>
<dbReference type="SUPFAM" id="SSF52540">
    <property type="entry name" value="P-loop containing nucleoside triphosphate hydrolases"/>
    <property type="match status" value="2"/>
</dbReference>
<dbReference type="InterPro" id="IPR010285">
    <property type="entry name" value="DNA_helicase_pif1-like_DEAD"/>
</dbReference>
<dbReference type="InterPro" id="IPR027417">
    <property type="entry name" value="P-loop_NTPase"/>
</dbReference>
<reference evidence="2" key="1">
    <citation type="submission" date="2022-11" db="EMBL/GenBank/DDBJ databases">
        <title>Genomic repertoires linked with pathogenic potency of arthritogenic Prevotella copri isolated from the gut of rheumatoid arthritis patients.</title>
        <authorList>
            <person name="Nii T."/>
            <person name="Maeda Y."/>
            <person name="Motooka D."/>
            <person name="Naito M."/>
            <person name="Matsumoto Y."/>
            <person name="Ogawa T."/>
            <person name="Oguro-Igashira E."/>
            <person name="Kishikawa T."/>
            <person name="Yamashita M."/>
            <person name="Koizumi S."/>
            <person name="Kurakawa T."/>
            <person name="Okumura R."/>
            <person name="Kayama H."/>
            <person name="Murakami M."/>
            <person name="Sakaguchi T."/>
            <person name="Das B."/>
            <person name="Nakamura S."/>
            <person name="Okada Y."/>
            <person name="Kumanogoh A."/>
            <person name="Takeda K."/>
        </authorList>
    </citation>
    <scope>NUCLEOTIDE SEQUENCE</scope>
    <source>
        <strain evidence="2">H019-1</strain>
    </source>
</reference>
<accession>A0AAW5UBV1</accession>
<organism evidence="2 3">
    <name type="scientific">Segatella copri</name>
    <dbReference type="NCBI Taxonomy" id="165179"/>
    <lineage>
        <taxon>Bacteria</taxon>
        <taxon>Pseudomonadati</taxon>
        <taxon>Bacteroidota</taxon>
        <taxon>Bacteroidia</taxon>
        <taxon>Bacteroidales</taxon>
        <taxon>Prevotellaceae</taxon>
        <taxon>Segatella</taxon>
    </lineage>
</organism>
<evidence type="ECO:0000313" key="2">
    <source>
        <dbReference type="EMBL" id="MCW4131977.1"/>
    </source>
</evidence>
<dbReference type="RefSeq" id="WP_264952503.1">
    <property type="nucleotide sequence ID" value="NZ_JAPDVE010000010.1"/>
</dbReference>
<dbReference type="Proteomes" id="UP001209417">
    <property type="component" value="Unassembled WGS sequence"/>
</dbReference>
<name>A0AAW5UBV1_9BACT</name>
<dbReference type="SMART" id="SM00382">
    <property type="entry name" value="AAA"/>
    <property type="match status" value="1"/>
</dbReference>
<dbReference type="GO" id="GO:0003678">
    <property type="term" value="F:DNA helicase activity"/>
    <property type="evidence" value="ECO:0007669"/>
    <property type="project" value="InterPro"/>
</dbReference>
<dbReference type="SUPFAM" id="SSF48452">
    <property type="entry name" value="TPR-like"/>
    <property type="match status" value="1"/>
</dbReference>
<evidence type="ECO:0000313" key="3">
    <source>
        <dbReference type="Proteomes" id="UP001209417"/>
    </source>
</evidence>
<dbReference type="GO" id="GO:0000723">
    <property type="term" value="P:telomere maintenance"/>
    <property type="evidence" value="ECO:0007669"/>
    <property type="project" value="InterPro"/>
</dbReference>
<dbReference type="Gene3D" id="2.30.30.940">
    <property type="match status" value="1"/>
</dbReference>
<dbReference type="InterPro" id="IPR011990">
    <property type="entry name" value="TPR-like_helical_dom_sf"/>
</dbReference>
<dbReference type="EMBL" id="JAPDVG010000001">
    <property type="protein sequence ID" value="MCW4131977.1"/>
    <property type="molecule type" value="Genomic_DNA"/>
</dbReference>
<dbReference type="GO" id="GO:0006281">
    <property type="term" value="P:DNA repair"/>
    <property type="evidence" value="ECO:0007669"/>
    <property type="project" value="InterPro"/>
</dbReference>
<dbReference type="PANTHER" id="PTHR47642:SF6">
    <property type="entry name" value="ATP-DEPENDENT DNA HELICASE"/>
    <property type="match status" value="1"/>
</dbReference>
<evidence type="ECO:0000259" key="1">
    <source>
        <dbReference type="SMART" id="SM00382"/>
    </source>
</evidence>
<dbReference type="PANTHER" id="PTHR47642">
    <property type="entry name" value="ATP-DEPENDENT DNA HELICASE"/>
    <property type="match status" value="1"/>
</dbReference>
<sequence length="700" mass="80484">MEKNISTLDLQNAEQQKAFDLVANTNNCLFITGKAGTGKTTFIKRIQEEINKNFLVLAPTGIAAITVGGQTMHSFFGFPMQAIGPHTNTMLSYESKCILEETDTIIIDEVSMVRCDMVDGMDRCLRMVFKTNMPFGGKQVVFVGDLFQLPPIIKSNSADAEMLQDLYGAGTPFFYKAFVLKRMNLPKIEFQKVYRQRDEEFLDILNKMRTGEVKAEDLELLNQHVSKNFEEQDFSVTLTAFNKMAEKINEEKLCAIQSEEFCYQAKIQNEFKKNEAPVPEKLRLKVGAQVIFCRNNTGCGYMNGTIGKVSELGDDKIQVTLESGKTIDVKEVTWDNVKSKYNRQTHKMETQVVGTFTQYPLKLAWAITIHRSQGMTFDRMHFDLSHGTFLPGQAYVAISRLRSLDGLTLSNPIRPYHVTQNQEVRVFANSYNDTEMIDDVLGAEKRIYQYLSTKDYDMASKTCLILMQDKIRKNDYRNAALMAKRMFDIMLDDNCLLGKTQNAQLLKDCSMTANFLNAVICLYGNRYEEAIGYTDMVLGRRTCLEAMFIKGRALYELKRYDEAYDVTFQIVSISQEGEEKKAIDKKLLLFEARVNEHIGNPIAPFCKELFALCPEFRSTYIMLRNEFQNSHIGILYDKEEEHIELLEAFNDQSLSQQDFLKKTQECTDEKELKMLRRYLIKNMQKLTPLNLRDKLKKNFS</sequence>
<comment type="caution">
    <text evidence="2">The sequence shown here is derived from an EMBL/GenBank/DDBJ whole genome shotgun (WGS) entry which is preliminary data.</text>
</comment>